<dbReference type="SUPFAM" id="SSF50494">
    <property type="entry name" value="Trypsin-like serine proteases"/>
    <property type="match status" value="1"/>
</dbReference>
<comment type="caution">
    <text evidence="1">The sequence shown here is derived from an EMBL/GenBank/DDBJ whole genome shotgun (WGS) entry which is preliminary data.</text>
</comment>
<organism evidence="1">
    <name type="scientific">marine sediment metagenome</name>
    <dbReference type="NCBI Taxonomy" id="412755"/>
    <lineage>
        <taxon>unclassified sequences</taxon>
        <taxon>metagenomes</taxon>
        <taxon>ecological metagenomes</taxon>
    </lineage>
</organism>
<dbReference type="InterPro" id="IPR009003">
    <property type="entry name" value="Peptidase_S1_PA"/>
</dbReference>
<accession>X1I4M2</accession>
<name>X1I4M2_9ZZZZ</name>
<proteinExistence type="predicted"/>
<sequence length="194" mass="22201">MNLSDIFYTQAKSVIPIGWAYHGDINKIPIPRNMLLEARYEGLPINIFPCATAFLVSIGYDRTRFVTANHAFPDLQRDNAEVCVIVPNFMKCPLEVSQDDLMPYLGVIDFVRLEDKDICIFDVNTPETLYNQQPTPLILSCDRRVGDEVCTIGYPFIGYEGRFTEGRRDVRFVERLTYAHLSAIWPDRGSLTLE</sequence>
<protein>
    <submittedName>
        <fullName evidence="1">Uncharacterized protein</fullName>
    </submittedName>
</protein>
<dbReference type="EMBL" id="BARU01041554">
    <property type="protein sequence ID" value="GAH76667.1"/>
    <property type="molecule type" value="Genomic_DNA"/>
</dbReference>
<feature type="non-terminal residue" evidence="1">
    <location>
        <position position="194"/>
    </location>
</feature>
<dbReference type="AlphaFoldDB" id="X1I4M2"/>
<reference evidence="1" key="1">
    <citation type="journal article" date="2014" name="Front. Microbiol.">
        <title>High frequency of phylogenetically diverse reductive dehalogenase-homologous genes in deep subseafloor sedimentary metagenomes.</title>
        <authorList>
            <person name="Kawai M."/>
            <person name="Futagami T."/>
            <person name="Toyoda A."/>
            <person name="Takaki Y."/>
            <person name="Nishi S."/>
            <person name="Hori S."/>
            <person name="Arai W."/>
            <person name="Tsubouchi T."/>
            <person name="Morono Y."/>
            <person name="Uchiyama I."/>
            <person name="Ito T."/>
            <person name="Fujiyama A."/>
            <person name="Inagaki F."/>
            <person name="Takami H."/>
        </authorList>
    </citation>
    <scope>NUCLEOTIDE SEQUENCE</scope>
    <source>
        <strain evidence="1">Expedition CK06-06</strain>
    </source>
</reference>
<gene>
    <name evidence="1" type="ORF">S03H2_64043</name>
</gene>
<evidence type="ECO:0000313" key="1">
    <source>
        <dbReference type="EMBL" id="GAH76667.1"/>
    </source>
</evidence>